<name>A0A1A9ZPE4_GLOPL</name>
<dbReference type="SUPFAM" id="SSF49854">
    <property type="entry name" value="Spermadhesin, CUB domain"/>
    <property type="match status" value="1"/>
</dbReference>
<dbReference type="InterPro" id="IPR009003">
    <property type="entry name" value="Peptidase_S1_PA"/>
</dbReference>
<evidence type="ECO:0000256" key="6">
    <source>
        <dbReference type="SAM" id="MobiDB-lite"/>
    </source>
</evidence>
<dbReference type="Gene3D" id="2.40.10.10">
    <property type="entry name" value="Trypsin-like serine proteases"/>
    <property type="match status" value="1"/>
</dbReference>
<evidence type="ECO:0000259" key="8">
    <source>
        <dbReference type="PROSITE" id="PS50240"/>
    </source>
</evidence>
<dbReference type="AlphaFoldDB" id="A0A1A9ZPE4"/>
<feature type="domain" description="Peptidase S1" evidence="8">
    <location>
        <begin position="296"/>
        <end position="572"/>
    </location>
</feature>
<organism evidence="9 10">
    <name type="scientific">Glossina pallidipes</name>
    <name type="common">Tsetse fly</name>
    <dbReference type="NCBI Taxonomy" id="7398"/>
    <lineage>
        <taxon>Eukaryota</taxon>
        <taxon>Metazoa</taxon>
        <taxon>Ecdysozoa</taxon>
        <taxon>Arthropoda</taxon>
        <taxon>Hexapoda</taxon>
        <taxon>Insecta</taxon>
        <taxon>Pterygota</taxon>
        <taxon>Neoptera</taxon>
        <taxon>Endopterygota</taxon>
        <taxon>Diptera</taxon>
        <taxon>Brachycera</taxon>
        <taxon>Muscomorpha</taxon>
        <taxon>Hippoboscoidea</taxon>
        <taxon>Glossinidae</taxon>
        <taxon>Glossina</taxon>
    </lineage>
</organism>
<dbReference type="Proteomes" id="UP000092445">
    <property type="component" value="Unassembled WGS sequence"/>
</dbReference>
<dbReference type="Gene3D" id="2.60.120.290">
    <property type="entry name" value="Spermadhesin, CUB domain"/>
    <property type="match status" value="1"/>
</dbReference>
<dbReference type="GO" id="GO:0006508">
    <property type="term" value="P:proteolysis"/>
    <property type="evidence" value="ECO:0007669"/>
    <property type="project" value="InterPro"/>
</dbReference>
<dbReference type="PROSITE" id="PS01180">
    <property type="entry name" value="CUB"/>
    <property type="match status" value="1"/>
</dbReference>
<proteinExistence type="predicted"/>
<evidence type="ECO:0000256" key="3">
    <source>
        <dbReference type="ARBA" id="ARBA00067663"/>
    </source>
</evidence>
<keyword evidence="1" id="KW-1015">Disulfide bond</keyword>
<feature type="region of interest" description="Disordered" evidence="6">
    <location>
        <begin position="166"/>
        <end position="188"/>
    </location>
</feature>
<dbReference type="InterPro" id="IPR001254">
    <property type="entry name" value="Trypsin_dom"/>
</dbReference>
<keyword evidence="10" id="KW-1185">Reference proteome</keyword>
<dbReference type="InterPro" id="IPR018114">
    <property type="entry name" value="TRYPSIN_HIS"/>
</dbReference>
<feature type="domain" description="CUB" evidence="7">
    <location>
        <begin position="38"/>
        <end position="157"/>
    </location>
</feature>
<comment type="function">
    <text evidence="2">Protein with lectin and protease activity involved in the establishment of trypanosome infections in tsetse flies. Binds D-glucosamine and agglutinates bloodstream-form trypanosomes and rabbit red blood cells. Capable of inducing transformation of bloodstream-form trypanosomes into procyclic (midgut) forms in vitro.</text>
</comment>
<reference evidence="10" key="1">
    <citation type="submission" date="2014-03" db="EMBL/GenBank/DDBJ databases">
        <authorList>
            <person name="Aksoy S."/>
            <person name="Warren W."/>
            <person name="Wilson R.K."/>
        </authorList>
    </citation>
    <scope>NUCLEOTIDE SEQUENCE [LARGE SCALE GENOMIC DNA]</scope>
    <source>
        <strain evidence="10">IAEA</strain>
    </source>
</reference>
<evidence type="ECO:0000313" key="9">
    <source>
        <dbReference type="EnsemblMetazoa" id="GPAI020874-PA"/>
    </source>
</evidence>
<dbReference type="STRING" id="7398.A0A1A9ZPE4"/>
<dbReference type="VEuPathDB" id="VectorBase:GPAI020874"/>
<dbReference type="Pfam" id="PF00089">
    <property type="entry name" value="Trypsin"/>
    <property type="match status" value="1"/>
</dbReference>
<dbReference type="PANTHER" id="PTHR24252">
    <property type="entry name" value="ACROSIN-RELATED"/>
    <property type="match status" value="1"/>
</dbReference>
<evidence type="ECO:0000256" key="2">
    <source>
        <dbReference type="ARBA" id="ARBA00057221"/>
    </source>
</evidence>
<dbReference type="SMART" id="SM00020">
    <property type="entry name" value="Tryp_SPc"/>
    <property type="match status" value="1"/>
</dbReference>
<dbReference type="InterPro" id="IPR001314">
    <property type="entry name" value="Peptidase_S1A"/>
</dbReference>
<dbReference type="PROSITE" id="PS50240">
    <property type="entry name" value="TRYPSIN_DOM"/>
    <property type="match status" value="1"/>
</dbReference>
<dbReference type="EnsemblMetazoa" id="GPAI020874-RA">
    <property type="protein sequence ID" value="GPAI020874-PA"/>
    <property type="gene ID" value="GPAI020874"/>
</dbReference>
<evidence type="ECO:0000259" key="7">
    <source>
        <dbReference type="PROSITE" id="PS01180"/>
    </source>
</evidence>
<evidence type="ECO:0000313" key="10">
    <source>
        <dbReference type="Proteomes" id="UP000092445"/>
    </source>
</evidence>
<dbReference type="PROSITE" id="PS00134">
    <property type="entry name" value="TRYPSIN_HIS"/>
    <property type="match status" value="1"/>
</dbReference>
<evidence type="ECO:0000256" key="5">
    <source>
        <dbReference type="PROSITE-ProRule" id="PRU00059"/>
    </source>
</evidence>
<dbReference type="CDD" id="cd00190">
    <property type="entry name" value="Tryp_SPc"/>
    <property type="match status" value="1"/>
</dbReference>
<evidence type="ECO:0000256" key="1">
    <source>
        <dbReference type="ARBA" id="ARBA00023157"/>
    </source>
</evidence>
<sequence>MGVVGIGIPTHDSSLWSVALCRLHYLENLCVQALFENCNHVINLKAKEKLYINSPHLQPYLSRIACRYLLKAPTGYQIKLKCNLRQKLPPSVTDCRQDIFYFNAEGNEVLSESEYFCGSGEIERKSFLNQAVISYISTIDYKNNNDNNRYARQAMAINEDITISDSGTRSSSLSTLTKPRLSERRETKELRKQIARTTTMTSSATVAASNNTTTVFAFANISMIFLKPLLAHERALFAYVVALLSNKIGTKTFTKPIQATSVTTSVSSKVKSAQRRCKISFKRAGKIFTSHQDHTKIGGSFSCLVETIEATCECGRSSATSIAVVKVTTTSQTNNDSDGETGTNEFPSMAGVMTVKYKQIFCGATIIHQHYLLSAAHCFLTPKTNKAELLQVVVGEHNLSTDFETPFTRHFAVQNIICHENFRSTSTTVSNDIALLKTLVSIEFNYGVAPACLPFHFKAPEPNNRVVATGWGTTSFGGQQSSVLLKTTLDVIAHDQCEKLTLLPLTQNIFCTFTPGRDTCQYDSGGALYQRDNEGRLFTVGVISYGFACGGQQPSINTRVRSYLTWIKTNTPEIIFCIK</sequence>
<evidence type="ECO:0000256" key="4">
    <source>
        <dbReference type="ARBA" id="ARBA00077177"/>
    </source>
</evidence>
<dbReference type="PANTHER" id="PTHR24252:SF7">
    <property type="entry name" value="HYALIN"/>
    <property type="match status" value="1"/>
</dbReference>
<feature type="compositionally biased region" description="Low complexity" evidence="6">
    <location>
        <begin position="166"/>
        <end position="177"/>
    </location>
</feature>
<dbReference type="InterPro" id="IPR000859">
    <property type="entry name" value="CUB_dom"/>
</dbReference>
<dbReference type="SUPFAM" id="SSF50494">
    <property type="entry name" value="Trypsin-like serine proteases"/>
    <property type="match status" value="1"/>
</dbReference>
<dbReference type="InterPro" id="IPR043504">
    <property type="entry name" value="Peptidase_S1_PA_chymotrypsin"/>
</dbReference>
<dbReference type="GO" id="GO:0004252">
    <property type="term" value="F:serine-type endopeptidase activity"/>
    <property type="evidence" value="ECO:0007669"/>
    <property type="project" value="InterPro"/>
</dbReference>
<reference evidence="9" key="2">
    <citation type="submission" date="2020-05" db="UniProtKB">
        <authorList>
            <consortium name="EnsemblMetazoa"/>
        </authorList>
    </citation>
    <scope>IDENTIFICATION</scope>
    <source>
        <strain evidence="9">IAEA</strain>
    </source>
</reference>
<dbReference type="FunFam" id="2.40.10.10:FF:000068">
    <property type="entry name" value="transmembrane protease serine 2"/>
    <property type="match status" value="1"/>
</dbReference>
<comment type="caution">
    <text evidence="5">Lacks conserved residue(s) required for the propagation of feature annotation.</text>
</comment>
<accession>A0A1A9ZPE4</accession>
<protein>
    <recommendedName>
        <fullName evidence="3">Lectizyme</fullName>
    </recommendedName>
    <alternativeName>
        <fullName evidence="4">Proteolytic lectin</fullName>
    </alternativeName>
</protein>
<dbReference type="InterPro" id="IPR035914">
    <property type="entry name" value="Sperma_CUB_dom_sf"/>
</dbReference>
<dbReference type="PRINTS" id="PR00722">
    <property type="entry name" value="CHYMOTRYPSIN"/>
</dbReference>